<dbReference type="RefSeq" id="XP_024404383.1">
    <property type="nucleotide sequence ID" value="XM_024550870.1"/>
</dbReference>
<dbReference type="STRING" id="398673.A0A2P4Z7R9"/>
<dbReference type="CDD" id="cd19481">
    <property type="entry name" value="RecA-like_protease"/>
    <property type="match status" value="1"/>
</dbReference>
<proteinExistence type="predicted"/>
<evidence type="ECO:0000313" key="6">
    <source>
        <dbReference type="Proteomes" id="UP000054821"/>
    </source>
</evidence>
<dbReference type="AlphaFoldDB" id="A0A2P4Z7R9"/>
<dbReference type="PANTHER" id="PTHR46411:SF2">
    <property type="entry name" value="AAA+ ATPASE DOMAIN-CONTAINING PROTEIN"/>
    <property type="match status" value="1"/>
</dbReference>
<evidence type="ECO:0000259" key="4">
    <source>
        <dbReference type="Pfam" id="PF23232"/>
    </source>
</evidence>
<organism evidence="5 6">
    <name type="scientific">Trichoderma gamsii</name>
    <dbReference type="NCBI Taxonomy" id="398673"/>
    <lineage>
        <taxon>Eukaryota</taxon>
        <taxon>Fungi</taxon>
        <taxon>Dikarya</taxon>
        <taxon>Ascomycota</taxon>
        <taxon>Pezizomycotina</taxon>
        <taxon>Sordariomycetes</taxon>
        <taxon>Hypocreomycetidae</taxon>
        <taxon>Hypocreales</taxon>
        <taxon>Hypocreaceae</taxon>
        <taxon>Trichoderma</taxon>
    </lineage>
</organism>
<sequence>MALSVDSAPASKTTDNPKDEREAEINSEASPNSRVQIIKAIKDRETGERVELPDKSQNVKPDDRINIAFILKKTLHNKFSEEEDTSEIDIINLKLWELLKEHLGSHPYHFFRGSPVTLFSPFEAIIHEWKILEEAAAQRPKDDEDRQAREDLKTLLNIISSGSSGDAKLDKYFKVRDLSLEESTVQFDDLWTIFPPGTMVYGKSFQDQDQVFIVQDSRYSWPEHNDHPPQDLPWKLDCWTYDWNGEKFQRTAFTLLFEPYDGHKPIKALPYYPFSLKAAEDKSIKKALIERGKRFRSLCTAKEGSQLFEYSGQTIFGKKGFSGLSDDDDVDTRSRSVLYDIELGLRYRRSAGRSALESADVKSSYVNSRVMVDYVSYFQYGPPVARNGDLEPSSANVDCMCSDCQQNEGLAIKYRTWFDKQEAQAKETWDDEQYLICPPRVLGYVLKEKQWAQLQTTLVKDIPFDGEQDAWHTRLQLDDEGATKRLLFNLVRSHISESNQAKKPKDALEVDDIIPGKGKGLVILLYGPPGVGKTSTAETISLSTGKPLFSISVADVGTRARHVESNLSKIFSLATTWQAILLMWLLLSDEADVFLESRGRGANGSTDRNALVSVFLRVLEYYQGIMFLTTNQIAQFDVAIPSRIHVSIQYNSLKPKQMRDIFKGFLDPLYEKGLVDDYKEIQEWLKDDVYDIGFDGRQIRNIVTASLGLARAEQKYNNGNGKLKKSHIKAIANNSRAFKTDFAVQYDRYINSQERLIR</sequence>
<gene>
    <name evidence="5" type="ORF">TGAM01_v210775</name>
</gene>
<feature type="compositionally biased region" description="Basic and acidic residues" evidence="1">
    <location>
        <begin position="15"/>
        <end position="24"/>
    </location>
</feature>
<dbReference type="Pfam" id="PF00004">
    <property type="entry name" value="AAA"/>
    <property type="match status" value="1"/>
</dbReference>
<dbReference type="Pfam" id="PF23232">
    <property type="entry name" value="AAA_lid_13"/>
    <property type="match status" value="1"/>
</dbReference>
<evidence type="ECO:0000259" key="3">
    <source>
        <dbReference type="Pfam" id="PF22942"/>
    </source>
</evidence>
<dbReference type="InterPro" id="IPR056599">
    <property type="entry name" value="AAA_lid_fung"/>
</dbReference>
<evidence type="ECO:0000259" key="2">
    <source>
        <dbReference type="Pfam" id="PF00004"/>
    </source>
</evidence>
<feature type="domain" description="AAA+ ATPase lid" evidence="4">
    <location>
        <begin position="655"/>
        <end position="740"/>
    </location>
</feature>
<dbReference type="Gene3D" id="3.40.50.300">
    <property type="entry name" value="P-loop containing nucleotide triphosphate hydrolases"/>
    <property type="match status" value="1"/>
</dbReference>
<reference evidence="5 6" key="1">
    <citation type="journal article" date="2016" name="Genome Announc.">
        <title>Draft Whole-Genome Sequence of Trichoderma gamsii T6085, a Promising Biocontrol Agent of Fusarium Head Blight on Wheat.</title>
        <authorList>
            <person name="Baroncelli R."/>
            <person name="Zapparata A."/>
            <person name="Piaggeschi G."/>
            <person name="Sarrocco S."/>
            <person name="Vannacci G."/>
        </authorList>
    </citation>
    <scope>NUCLEOTIDE SEQUENCE [LARGE SCALE GENOMIC DNA]</scope>
    <source>
        <strain evidence="5 6">T6085</strain>
    </source>
</reference>
<feature type="domain" description="ATPase AAA-type core" evidence="2">
    <location>
        <begin position="523"/>
        <end position="649"/>
    </location>
</feature>
<dbReference type="Proteomes" id="UP000054821">
    <property type="component" value="Unassembled WGS sequence"/>
</dbReference>
<dbReference type="Pfam" id="PF22942">
    <property type="entry name" value="DUF7025"/>
    <property type="match status" value="1"/>
</dbReference>
<evidence type="ECO:0000313" key="5">
    <source>
        <dbReference type="EMBL" id="PON20333.1"/>
    </source>
</evidence>
<dbReference type="GeneID" id="29983158"/>
<dbReference type="GO" id="GO:0016887">
    <property type="term" value="F:ATP hydrolysis activity"/>
    <property type="evidence" value="ECO:0007669"/>
    <property type="project" value="InterPro"/>
</dbReference>
<dbReference type="GO" id="GO:0005524">
    <property type="term" value="F:ATP binding"/>
    <property type="evidence" value="ECO:0007669"/>
    <property type="project" value="InterPro"/>
</dbReference>
<feature type="region of interest" description="Disordered" evidence="1">
    <location>
        <begin position="1"/>
        <end position="31"/>
    </location>
</feature>
<feature type="domain" description="DUF7025" evidence="3">
    <location>
        <begin position="179"/>
        <end position="276"/>
    </location>
</feature>
<name>A0A2P4Z7R9_9HYPO</name>
<evidence type="ECO:0000256" key="1">
    <source>
        <dbReference type="SAM" id="MobiDB-lite"/>
    </source>
</evidence>
<dbReference type="PANTHER" id="PTHR46411">
    <property type="entry name" value="FAMILY ATPASE, PUTATIVE-RELATED"/>
    <property type="match status" value="1"/>
</dbReference>
<keyword evidence="6" id="KW-1185">Reference proteome</keyword>
<protein>
    <submittedName>
        <fullName evidence="5">Uncharacterized protein</fullName>
    </submittedName>
</protein>
<dbReference type="EMBL" id="JPDN02000072">
    <property type="protein sequence ID" value="PON20333.1"/>
    <property type="molecule type" value="Genomic_DNA"/>
</dbReference>
<accession>A0A2P4Z7R9</accession>
<dbReference type="InterPro" id="IPR003959">
    <property type="entry name" value="ATPase_AAA_core"/>
</dbReference>
<dbReference type="InterPro" id="IPR027417">
    <property type="entry name" value="P-loop_NTPase"/>
</dbReference>
<comment type="caution">
    <text evidence="5">The sequence shown here is derived from an EMBL/GenBank/DDBJ whole genome shotgun (WGS) entry which is preliminary data.</text>
</comment>
<dbReference type="InterPro" id="IPR054289">
    <property type="entry name" value="DUF7025"/>
</dbReference>
<dbReference type="SUPFAM" id="SSF52540">
    <property type="entry name" value="P-loop containing nucleoside triphosphate hydrolases"/>
    <property type="match status" value="1"/>
</dbReference>